<name>A0A2H3CK70_ARMGA</name>
<dbReference type="AlphaFoldDB" id="A0A2H3CK70"/>
<dbReference type="OrthoDB" id="10358129at2759"/>
<dbReference type="EMBL" id="KZ293706">
    <property type="protein sequence ID" value="PBK83479.1"/>
    <property type="molecule type" value="Genomic_DNA"/>
</dbReference>
<keyword evidence="2" id="KW-1185">Reference proteome</keyword>
<dbReference type="InParanoid" id="A0A2H3CK70"/>
<sequence length="153" mass="17632">MSVPVTWSSEGFAVMENVTTKERVFLAVQNKVGQSEPILNATRIRRNLYEWELECQPPADTHMLEMWPTLTSDIAQAEKAIVEHEKVTEGLPRREHPRVIHVIATIHDDTGYRWALDRYNSSTLGVLRPNVISAYDQHVLWLLRSLAASWVWI</sequence>
<protein>
    <submittedName>
        <fullName evidence="1">Uncharacterized protein</fullName>
    </submittedName>
</protein>
<evidence type="ECO:0000313" key="1">
    <source>
        <dbReference type="EMBL" id="PBK83479.1"/>
    </source>
</evidence>
<gene>
    <name evidence="1" type="ORF">ARMGADRAFT_671236</name>
</gene>
<accession>A0A2H3CK70</accession>
<dbReference type="Proteomes" id="UP000217790">
    <property type="component" value="Unassembled WGS sequence"/>
</dbReference>
<evidence type="ECO:0000313" key="2">
    <source>
        <dbReference type="Proteomes" id="UP000217790"/>
    </source>
</evidence>
<proteinExistence type="predicted"/>
<reference evidence="2" key="1">
    <citation type="journal article" date="2017" name="Nat. Ecol. Evol.">
        <title>Genome expansion and lineage-specific genetic innovations in the forest pathogenic fungi Armillaria.</title>
        <authorList>
            <person name="Sipos G."/>
            <person name="Prasanna A.N."/>
            <person name="Walter M.C."/>
            <person name="O'Connor E."/>
            <person name="Balint B."/>
            <person name="Krizsan K."/>
            <person name="Kiss B."/>
            <person name="Hess J."/>
            <person name="Varga T."/>
            <person name="Slot J."/>
            <person name="Riley R."/>
            <person name="Boka B."/>
            <person name="Rigling D."/>
            <person name="Barry K."/>
            <person name="Lee J."/>
            <person name="Mihaltcheva S."/>
            <person name="LaButti K."/>
            <person name="Lipzen A."/>
            <person name="Waldron R."/>
            <person name="Moloney N.M."/>
            <person name="Sperisen C."/>
            <person name="Kredics L."/>
            <person name="Vagvoelgyi C."/>
            <person name="Patrignani A."/>
            <person name="Fitzpatrick D."/>
            <person name="Nagy I."/>
            <person name="Doyle S."/>
            <person name="Anderson J.B."/>
            <person name="Grigoriev I.V."/>
            <person name="Gueldener U."/>
            <person name="Muensterkoetter M."/>
            <person name="Nagy L.G."/>
        </authorList>
    </citation>
    <scope>NUCLEOTIDE SEQUENCE [LARGE SCALE GENOMIC DNA]</scope>
    <source>
        <strain evidence="2">Ar21-2</strain>
    </source>
</reference>
<organism evidence="1 2">
    <name type="scientific">Armillaria gallica</name>
    <name type="common">Bulbous honey fungus</name>
    <name type="synonym">Armillaria bulbosa</name>
    <dbReference type="NCBI Taxonomy" id="47427"/>
    <lineage>
        <taxon>Eukaryota</taxon>
        <taxon>Fungi</taxon>
        <taxon>Dikarya</taxon>
        <taxon>Basidiomycota</taxon>
        <taxon>Agaricomycotina</taxon>
        <taxon>Agaricomycetes</taxon>
        <taxon>Agaricomycetidae</taxon>
        <taxon>Agaricales</taxon>
        <taxon>Marasmiineae</taxon>
        <taxon>Physalacriaceae</taxon>
        <taxon>Armillaria</taxon>
    </lineage>
</organism>